<feature type="transmembrane region" description="Helical" evidence="1">
    <location>
        <begin position="36"/>
        <end position="54"/>
    </location>
</feature>
<name>A0A9D9E3Q7_9BACT</name>
<evidence type="ECO:0000313" key="2">
    <source>
        <dbReference type="EMBL" id="MBO8438984.1"/>
    </source>
</evidence>
<dbReference type="EMBL" id="JADIMW010000088">
    <property type="protein sequence ID" value="MBO8438984.1"/>
    <property type="molecule type" value="Genomic_DNA"/>
</dbReference>
<keyword evidence="1" id="KW-0812">Transmembrane</keyword>
<evidence type="ECO:0000313" key="3">
    <source>
        <dbReference type="Proteomes" id="UP000823636"/>
    </source>
</evidence>
<dbReference type="AlphaFoldDB" id="A0A9D9E3Q7"/>
<accession>A0A9D9E3Q7</accession>
<gene>
    <name evidence="2" type="ORF">IAC54_08860</name>
</gene>
<reference evidence="2" key="1">
    <citation type="submission" date="2020-10" db="EMBL/GenBank/DDBJ databases">
        <authorList>
            <person name="Gilroy R."/>
        </authorList>
    </citation>
    <scope>NUCLEOTIDE SEQUENCE</scope>
    <source>
        <strain evidence="2">G3-4614</strain>
    </source>
</reference>
<keyword evidence="1" id="KW-1133">Transmembrane helix</keyword>
<evidence type="ECO:0000256" key="1">
    <source>
        <dbReference type="SAM" id="Phobius"/>
    </source>
</evidence>
<feature type="transmembrane region" description="Helical" evidence="1">
    <location>
        <begin position="7"/>
        <end position="24"/>
    </location>
</feature>
<proteinExistence type="predicted"/>
<dbReference type="Proteomes" id="UP000823636">
    <property type="component" value="Unassembled WGS sequence"/>
</dbReference>
<comment type="caution">
    <text evidence="2">The sequence shown here is derived from an EMBL/GenBank/DDBJ whole genome shotgun (WGS) entry which is preliminary data.</text>
</comment>
<reference evidence="2" key="2">
    <citation type="journal article" date="2021" name="PeerJ">
        <title>Extensive microbial diversity within the chicken gut microbiome revealed by metagenomics and culture.</title>
        <authorList>
            <person name="Gilroy R."/>
            <person name="Ravi A."/>
            <person name="Getino M."/>
            <person name="Pursley I."/>
            <person name="Horton D.L."/>
            <person name="Alikhan N.F."/>
            <person name="Baker D."/>
            <person name="Gharbi K."/>
            <person name="Hall N."/>
            <person name="Watson M."/>
            <person name="Adriaenssens E.M."/>
            <person name="Foster-Nyarko E."/>
            <person name="Jarju S."/>
            <person name="Secka A."/>
            <person name="Antonio M."/>
            <person name="Oren A."/>
            <person name="Chaudhuri R.R."/>
            <person name="La Ragione R."/>
            <person name="Hildebrand F."/>
            <person name="Pallen M.J."/>
        </authorList>
    </citation>
    <scope>NUCLEOTIDE SEQUENCE</scope>
    <source>
        <strain evidence="2">G3-4614</strain>
    </source>
</reference>
<keyword evidence="1" id="KW-0472">Membrane</keyword>
<sequence>MRKLTPFNTGCIILLWLFLCYIMIKESGWTLTGRGAFAIIVSGIIIFVPIYKRYRKGR</sequence>
<protein>
    <submittedName>
        <fullName evidence="2">Uncharacterized protein</fullName>
    </submittedName>
</protein>
<organism evidence="2 3">
    <name type="scientific">Candidatus Caccoplasma merdipullorum</name>
    <dbReference type="NCBI Taxonomy" id="2840718"/>
    <lineage>
        <taxon>Bacteria</taxon>
        <taxon>Pseudomonadati</taxon>
        <taxon>Bacteroidota</taxon>
        <taxon>Bacteroidia</taxon>
        <taxon>Bacteroidales</taxon>
        <taxon>Bacteroidaceae</taxon>
        <taxon>Bacteroidaceae incertae sedis</taxon>
        <taxon>Candidatus Caccoplasma</taxon>
    </lineage>
</organism>